<organism evidence="2 3">
    <name type="scientific">Cylicocyclus nassatus</name>
    <name type="common">Nematode worm</name>
    <dbReference type="NCBI Taxonomy" id="53992"/>
    <lineage>
        <taxon>Eukaryota</taxon>
        <taxon>Metazoa</taxon>
        <taxon>Ecdysozoa</taxon>
        <taxon>Nematoda</taxon>
        <taxon>Chromadorea</taxon>
        <taxon>Rhabditida</taxon>
        <taxon>Rhabditina</taxon>
        <taxon>Rhabditomorpha</taxon>
        <taxon>Strongyloidea</taxon>
        <taxon>Strongylidae</taxon>
        <taxon>Cylicocyclus</taxon>
    </lineage>
</organism>
<dbReference type="EMBL" id="CATQJL010000112">
    <property type="protein sequence ID" value="CAJ0596119.1"/>
    <property type="molecule type" value="Genomic_DNA"/>
</dbReference>
<keyword evidence="1" id="KW-0812">Transmembrane</keyword>
<feature type="transmembrane region" description="Helical" evidence="1">
    <location>
        <begin position="71"/>
        <end position="92"/>
    </location>
</feature>
<keyword evidence="1" id="KW-0472">Membrane</keyword>
<gene>
    <name evidence="2" type="ORF">CYNAS_LOCUS8102</name>
</gene>
<dbReference type="Proteomes" id="UP001176961">
    <property type="component" value="Unassembled WGS sequence"/>
</dbReference>
<feature type="transmembrane region" description="Helical" evidence="1">
    <location>
        <begin position="135"/>
        <end position="156"/>
    </location>
</feature>
<evidence type="ECO:0000313" key="3">
    <source>
        <dbReference type="Proteomes" id="UP001176961"/>
    </source>
</evidence>
<protein>
    <submittedName>
        <fullName evidence="2">Uncharacterized protein</fullName>
    </submittedName>
</protein>
<keyword evidence="1" id="KW-1133">Transmembrane helix</keyword>
<name>A0AA36M217_CYLNA</name>
<evidence type="ECO:0000313" key="2">
    <source>
        <dbReference type="EMBL" id="CAJ0596119.1"/>
    </source>
</evidence>
<proteinExistence type="predicted"/>
<keyword evidence="3" id="KW-1185">Reference proteome</keyword>
<comment type="caution">
    <text evidence="2">The sequence shown here is derived from an EMBL/GenBank/DDBJ whole genome shotgun (WGS) entry which is preliminary data.</text>
</comment>
<evidence type="ECO:0000256" key="1">
    <source>
        <dbReference type="SAM" id="Phobius"/>
    </source>
</evidence>
<feature type="transmembrane region" description="Helical" evidence="1">
    <location>
        <begin position="99"/>
        <end position="123"/>
    </location>
</feature>
<feature type="transmembrane region" description="Helical" evidence="1">
    <location>
        <begin position="46"/>
        <end position="65"/>
    </location>
</feature>
<reference evidence="2" key="1">
    <citation type="submission" date="2023-07" db="EMBL/GenBank/DDBJ databases">
        <authorList>
            <consortium name="CYATHOMIX"/>
        </authorList>
    </citation>
    <scope>NUCLEOTIDE SEQUENCE</scope>
    <source>
        <strain evidence="2">N/A</strain>
    </source>
</reference>
<sequence>MASLGSSQSEKISSSVVDRVEDRRLRRGAGGNVSVYYYVGDAYRDMLVAVGFHLGSIVCIIAFAAFGQITVLTACISVLFKILAASVCYVATAKHSGKVMIFAAICSGLGVAVSGYVAITSFINWASKDFSGVGIPLIVQGILELLVYGHMTYYAITLL</sequence>
<dbReference type="AlphaFoldDB" id="A0AA36M217"/>
<accession>A0AA36M217</accession>